<reference evidence="11 12" key="1">
    <citation type="submission" date="2024-10" db="EMBL/GenBank/DDBJ databases">
        <title>The Natural Products Discovery Center: Release of the First 8490 Sequenced Strains for Exploring Actinobacteria Biosynthetic Diversity.</title>
        <authorList>
            <person name="Kalkreuter E."/>
            <person name="Kautsar S.A."/>
            <person name="Yang D."/>
            <person name="Bader C.D."/>
            <person name="Teijaro C.N."/>
            <person name="Fluegel L."/>
            <person name="Davis C.M."/>
            <person name="Simpson J.R."/>
            <person name="Lauterbach L."/>
            <person name="Steele A.D."/>
            <person name="Gui C."/>
            <person name="Meng S."/>
            <person name="Li G."/>
            <person name="Viehrig K."/>
            <person name="Ye F."/>
            <person name="Su P."/>
            <person name="Kiefer A.F."/>
            <person name="Nichols A."/>
            <person name="Cepeda A.J."/>
            <person name="Yan W."/>
            <person name="Fan B."/>
            <person name="Jiang Y."/>
            <person name="Adhikari A."/>
            <person name="Zheng C.-J."/>
            <person name="Schuster L."/>
            <person name="Cowan T.M."/>
            <person name="Smanski M.J."/>
            <person name="Chevrette M.G."/>
            <person name="De Carvalho L.P.S."/>
            <person name="Shen B."/>
        </authorList>
    </citation>
    <scope>NUCLEOTIDE SEQUENCE [LARGE SCALE GENOMIC DNA]</scope>
    <source>
        <strain evidence="11 12">NPDC050545</strain>
    </source>
</reference>
<comment type="cofactor">
    <cofactor evidence="1 6">
        <name>FAD</name>
        <dbReference type="ChEBI" id="CHEBI:57692"/>
    </cofactor>
</comment>
<gene>
    <name evidence="11" type="ORF">ACIBG2_16595</name>
</gene>
<accession>A0ABW7YX07</accession>
<protein>
    <submittedName>
        <fullName evidence="11">Acyl-CoA dehydrogenase family protein</fullName>
        <ecNumber evidence="11">1.-.-.-</ecNumber>
    </submittedName>
</protein>
<dbReference type="InterPro" id="IPR046373">
    <property type="entry name" value="Acyl-CoA_Oxase/DH_mid-dom_sf"/>
</dbReference>
<organism evidence="11 12">
    <name type="scientific">Nonomuraea typhae</name>
    <dbReference type="NCBI Taxonomy" id="2603600"/>
    <lineage>
        <taxon>Bacteria</taxon>
        <taxon>Bacillati</taxon>
        <taxon>Actinomycetota</taxon>
        <taxon>Actinomycetes</taxon>
        <taxon>Streptosporangiales</taxon>
        <taxon>Streptosporangiaceae</taxon>
        <taxon>Nonomuraea</taxon>
    </lineage>
</organism>
<feature type="domain" description="Acyl-CoA dehydrogenase/oxidase C-terminal" evidence="8">
    <location>
        <begin position="279"/>
        <end position="407"/>
    </location>
</feature>
<dbReference type="Gene3D" id="1.20.140.10">
    <property type="entry name" value="Butyryl-CoA Dehydrogenase, subunit A, domain 3"/>
    <property type="match status" value="1"/>
</dbReference>
<dbReference type="InterPro" id="IPR036250">
    <property type="entry name" value="AcylCo_DH-like_C"/>
</dbReference>
<evidence type="ECO:0000256" key="2">
    <source>
        <dbReference type="ARBA" id="ARBA00009347"/>
    </source>
</evidence>
<dbReference type="InterPro" id="IPR013786">
    <property type="entry name" value="AcylCoA_DH/ox_N"/>
</dbReference>
<evidence type="ECO:0000256" key="5">
    <source>
        <dbReference type="ARBA" id="ARBA00023002"/>
    </source>
</evidence>
<keyword evidence="3 6" id="KW-0285">Flavoprotein</keyword>
<proteinExistence type="inferred from homology"/>
<dbReference type="InterPro" id="IPR009075">
    <property type="entry name" value="AcylCo_DH/oxidase_C"/>
</dbReference>
<evidence type="ECO:0000259" key="8">
    <source>
        <dbReference type="Pfam" id="PF00441"/>
    </source>
</evidence>
<dbReference type="SUPFAM" id="SSF47203">
    <property type="entry name" value="Acyl-CoA dehydrogenase C-terminal domain-like"/>
    <property type="match status" value="1"/>
</dbReference>
<evidence type="ECO:0000256" key="1">
    <source>
        <dbReference type="ARBA" id="ARBA00001974"/>
    </source>
</evidence>
<feature type="region of interest" description="Disordered" evidence="7">
    <location>
        <begin position="506"/>
        <end position="533"/>
    </location>
</feature>
<evidence type="ECO:0000256" key="3">
    <source>
        <dbReference type="ARBA" id="ARBA00022630"/>
    </source>
</evidence>
<feature type="compositionally biased region" description="Low complexity" evidence="7">
    <location>
        <begin position="515"/>
        <end position="533"/>
    </location>
</feature>
<dbReference type="GO" id="GO:0016491">
    <property type="term" value="F:oxidoreductase activity"/>
    <property type="evidence" value="ECO:0007669"/>
    <property type="project" value="UniProtKB-KW"/>
</dbReference>
<dbReference type="InterPro" id="IPR050741">
    <property type="entry name" value="Acyl-CoA_dehydrogenase"/>
</dbReference>
<comment type="similarity">
    <text evidence="2 6">Belongs to the acyl-CoA dehydrogenase family.</text>
</comment>
<dbReference type="Pfam" id="PF02771">
    <property type="entry name" value="Acyl-CoA_dh_N"/>
    <property type="match status" value="1"/>
</dbReference>
<dbReference type="EMBL" id="JBITGY010000004">
    <property type="protein sequence ID" value="MFI6499009.1"/>
    <property type="molecule type" value="Genomic_DNA"/>
</dbReference>
<feature type="domain" description="Acyl-CoA dehydrogenase/oxidase N-terminal" evidence="10">
    <location>
        <begin position="48"/>
        <end position="122"/>
    </location>
</feature>
<evidence type="ECO:0000313" key="11">
    <source>
        <dbReference type="EMBL" id="MFI6499009.1"/>
    </source>
</evidence>
<dbReference type="Gene3D" id="2.40.110.10">
    <property type="entry name" value="Butyryl-CoA Dehydrogenase, subunit A, domain 2"/>
    <property type="match status" value="1"/>
</dbReference>
<dbReference type="InterPro" id="IPR009100">
    <property type="entry name" value="AcylCoA_DH/oxidase_NM_dom_sf"/>
</dbReference>
<dbReference type="EC" id="1.-.-.-" evidence="11"/>
<dbReference type="SUPFAM" id="SSF56645">
    <property type="entry name" value="Acyl-CoA dehydrogenase NM domain-like"/>
    <property type="match status" value="1"/>
</dbReference>
<evidence type="ECO:0000256" key="4">
    <source>
        <dbReference type="ARBA" id="ARBA00022827"/>
    </source>
</evidence>
<dbReference type="RefSeq" id="WP_397082241.1">
    <property type="nucleotide sequence ID" value="NZ_JBITGY010000004.1"/>
</dbReference>
<evidence type="ECO:0000256" key="7">
    <source>
        <dbReference type="SAM" id="MobiDB-lite"/>
    </source>
</evidence>
<keyword evidence="4 6" id="KW-0274">FAD</keyword>
<dbReference type="CDD" id="cd00567">
    <property type="entry name" value="ACAD"/>
    <property type="match status" value="1"/>
</dbReference>
<keyword evidence="5 6" id="KW-0560">Oxidoreductase</keyword>
<dbReference type="PANTHER" id="PTHR48083">
    <property type="entry name" value="MEDIUM-CHAIN SPECIFIC ACYL-COA DEHYDROGENASE, MITOCHONDRIAL-RELATED"/>
    <property type="match status" value="1"/>
</dbReference>
<evidence type="ECO:0000313" key="12">
    <source>
        <dbReference type="Proteomes" id="UP001612741"/>
    </source>
</evidence>
<comment type="caution">
    <text evidence="11">The sequence shown here is derived from an EMBL/GenBank/DDBJ whole genome shotgun (WGS) entry which is preliminary data.</text>
</comment>
<dbReference type="PANTHER" id="PTHR48083:SF5">
    <property type="entry name" value="NRGC PROTEIN"/>
    <property type="match status" value="1"/>
</dbReference>
<sequence length="581" mass="60133">MTSWVSSPSVFEELFLGRVRHDLLTPFPAQDSADRLTGDAQMERLAVLLRERIDPEAVELSGRLPGGAVEALRDAGFLAMTLDPAIGGLGLSQVNAFRLVHLAASWCTAAAFALGVGNGFGSGSYLAVLPPGPLKDMISARVAAGLVSGGADAEPGGTANRARATTAVPVEGGYLISGQKVFIGNAPVADLMDVSATLAGTSRVRLFFVDTRSPGFVVSARHEFMGLRGAAIGAVRLDDVLVPEWALMPEEGDGWRMRPDAPAAEGPDLAGLAVGARHLVIAPVALALARSCLRWSREFVSRRAVDGRGLGSYDEIQRVLAESAADVYAIESVATWGLLGGAGAPELTAAKNLVSRACWRVADRTVSLMGGEGYETSRSKRRRGAVAAPVERAFRDARALRVAGGVDFMLDAWSAQPALVRCYAGADPAADAGAGGVGGVGVGIGGAGVGVGVVEEQARMLAAACAHLVKAHPREELFERQRTVRLLGRIAGELLGMAVVQARSASTSTNPPAVPAASHDAGPAASHGADAAASHGGDPIAGLAVTGARHRLAGLWARLAEDEPSRASIRFDHLITDLMEN</sequence>
<evidence type="ECO:0000259" key="9">
    <source>
        <dbReference type="Pfam" id="PF02770"/>
    </source>
</evidence>
<dbReference type="InterPro" id="IPR006091">
    <property type="entry name" value="Acyl-CoA_Oxase/DH_mid-dom"/>
</dbReference>
<dbReference type="InterPro" id="IPR037069">
    <property type="entry name" value="AcylCoA_DH/ox_N_sf"/>
</dbReference>
<feature type="domain" description="Acyl-CoA oxidase/dehydrogenase middle" evidence="9">
    <location>
        <begin position="154"/>
        <end position="240"/>
    </location>
</feature>
<dbReference type="Gene3D" id="1.10.540.10">
    <property type="entry name" value="Acyl-CoA dehydrogenase/oxidase, N-terminal domain"/>
    <property type="match status" value="1"/>
</dbReference>
<evidence type="ECO:0000256" key="6">
    <source>
        <dbReference type="RuleBase" id="RU362125"/>
    </source>
</evidence>
<name>A0ABW7YX07_9ACTN</name>
<keyword evidence="12" id="KW-1185">Reference proteome</keyword>
<dbReference type="Pfam" id="PF00441">
    <property type="entry name" value="Acyl-CoA_dh_1"/>
    <property type="match status" value="1"/>
</dbReference>
<dbReference type="Proteomes" id="UP001612741">
    <property type="component" value="Unassembled WGS sequence"/>
</dbReference>
<evidence type="ECO:0000259" key="10">
    <source>
        <dbReference type="Pfam" id="PF02771"/>
    </source>
</evidence>
<dbReference type="Pfam" id="PF02770">
    <property type="entry name" value="Acyl-CoA_dh_M"/>
    <property type="match status" value="1"/>
</dbReference>